<dbReference type="OrthoDB" id="6892185at2"/>
<keyword evidence="3" id="KW-1185">Reference proteome</keyword>
<keyword evidence="1" id="KW-0472">Membrane</keyword>
<feature type="transmembrane region" description="Helical" evidence="1">
    <location>
        <begin position="76"/>
        <end position="94"/>
    </location>
</feature>
<evidence type="ECO:0000313" key="3">
    <source>
        <dbReference type="Proteomes" id="UP000463138"/>
    </source>
</evidence>
<name>A0A7V7KXC0_9GAMM</name>
<sequence length="97" mass="10550">MTTANDNQVQQQEIDTGKEAVLSAYSKLIEAKNHFKHAAETAGVDLKNDAVEQLLKGKGKAEELGNDASRFMHEKPLATVGIAFAAGFLFSQLMSRK</sequence>
<keyword evidence="1" id="KW-1133">Transmembrane helix</keyword>
<evidence type="ECO:0008006" key="4">
    <source>
        <dbReference type="Google" id="ProtNLM"/>
    </source>
</evidence>
<evidence type="ECO:0000256" key="1">
    <source>
        <dbReference type="SAM" id="Phobius"/>
    </source>
</evidence>
<gene>
    <name evidence="2" type="ORF">DT594_09735</name>
</gene>
<dbReference type="AlphaFoldDB" id="A0A7V7KXC0"/>
<dbReference type="EMBL" id="QOVF01000002">
    <property type="protein sequence ID" value="KAA0695117.1"/>
    <property type="molecule type" value="Genomic_DNA"/>
</dbReference>
<reference evidence="2 3" key="1">
    <citation type="submission" date="2018-07" db="EMBL/GenBank/DDBJ databases">
        <title>Pseudomonas laoshanensis sp. nov., isolated from soil.</title>
        <authorList>
            <person name="Sun J."/>
            <person name="Yu L."/>
            <person name="Wang M."/>
            <person name="Zhang C."/>
        </authorList>
    </citation>
    <scope>NUCLEOTIDE SEQUENCE [LARGE SCALE GENOMIC DNA]</scope>
    <source>
        <strain evidence="2 3">Y22</strain>
    </source>
</reference>
<proteinExistence type="predicted"/>
<comment type="caution">
    <text evidence="2">The sequence shown here is derived from an EMBL/GenBank/DDBJ whole genome shotgun (WGS) entry which is preliminary data.</text>
</comment>
<evidence type="ECO:0000313" key="2">
    <source>
        <dbReference type="EMBL" id="KAA0695117.1"/>
    </source>
</evidence>
<protein>
    <recommendedName>
        <fullName evidence="4">DUF883 domain-containing protein</fullName>
    </recommendedName>
</protein>
<accession>A0A7V7KXC0</accession>
<organism evidence="2 3">
    <name type="scientific">Halopseudomonas laoshanensis</name>
    <dbReference type="NCBI Taxonomy" id="2268758"/>
    <lineage>
        <taxon>Bacteria</taxon>
        <taxon>Pseudomonadati</taxon>
        <taxon>Pseudomonadota</taxon>
        <taxon>Gammaproteobacteria</taxon>
        <taxon>Pseudomonadales</taxon>
        <taxon>Pseudomonadaceae</taxon>
        <taxon>Halopseudomonas</taxon>
    </lineage>
</organism>
<keyword evidence="1" id="KW-0812">Transmembrane</keyword>
<dbReference type="Proteomes" id="UP000463138">
    <property type="component" value="Unassembled WGS sequence"/>
</dbReference>
<dbReference type="RefSeq" id="WP_149332485.1">
    <property type="nucleotide sequence ID" value="NZ_JBHOFR010000001.1"/>
</dbReference>